<dbReference type="Proteomes" id="UP001151760">
    <property type="component" value="Unassembled WGS sequence"/>
</dbReference>
<reference evidence="1" key="2">
    <citation type="submission" date="2022-01" db="EMBL/GenBank/DDBJ databases">
        <authorList>
            <person name="Yamashiro T."/>
            <person name="Shiraishi A."/>
            <person name="Satake H."/>
            <person name="Nakayama K."/>
        </authorList>
    </citation>
    <scope>NUCLEOTIDE SEQUENCE</scope>
</reference>
<protein>
    <submittedName>
        <fullName evidence="1">Uncharacterized protein</fullName>
    </submittedName>
</protein>
<reference evidence="1" key="1">
    <citation type="journal article" date="2022" name="Int. J. Mol. Sci.">
        <title>Draft Genome of Tanacetum Coccineum: Genomic Comparison of Closely Related Tanacetum-Family Plants.</title>
        <authorList>
            <person name="Yamashiro T."/>
            <person name="Shiraishi A."/>
            <person name="Nakayama K."/>
            <person name="Satake H."/>
        </authorList>
    </citation>
    <scope>NUCLEOTIDE SEQUENCE</scope>
</reference>
<evidence type="ECO:0000313" key="2">
    <source>
        <dbReference type="Proteomes" id="UP001151760"/>
    </source>
</evidence>
<keyword evidence="2" id="KW-1185">Reference proteome</keyword>
<proteinExistence type="predicted"/>
<dbReference type="EMBL" id="BQNB010018714">
    <property type="protein sequence ID" value="GJT77475.1"/>
    <property type="molecule type" value="Genomic_DNA"/>
</dbReference>
<evidence type="ECO:0000313" key="1">
    <source>
        <dbReference type="EMBL" id="GJT77475.1"/>
    </source>
</evidence>
<gene>
    <name evidence="1" type="ORF">Tco_1044200</name>
</gene>
<name>A0ABQ5GQF9_9ASTR</name>
<sequence>MLHPPLLKGASSRCSIPQSCLLITREKMREFLLKKSSHQPEYSGPRLEIHRTLTIGNFDSALAASLCGPYFYWFLDKVAILVKLDLFKKDNQVIIR</sequence>
<organism evidence="1 2">
    <name type="scientific">Tanacetum coccineum</name>
    <dbReference type="NCBI Taxonomy" id="301880"/>
    <lineage>
        <taxon>Eukaryota</taxon>
        <taxon>Viridiplantae</taxon>
        <taxon>Streptophyta</taxon>
        <taxon>Embryophyta</taxon>
        <taxon>Tracheophyta</taxon>
        <taxon>Spermatophyta</taxon>
        <taxon>Magnoliopsida</taxon>
        <taxon>eudicotyledons</taxon>
        <taxon>Gunneridae</taxon>
        <taxon>Pentapetalae</taxon>
        <taxon>asterids</taxon>
        <taxon>campanulids</taxon>
        <taxon>Asterales</taxon>
        <taxon>Asteraceae</taxon>
        <taxon>Asteroideae</taxon>
        <taxon>Anthemideae</taxon>
        <taxon>Anthemidinae</taxon>
        <taxon>Tanacetum</taxon>
    </lineage>
</organism>
<accession>A0ABQ5GQF9</accession>
<comment type="caution">
    <text evidence="1">The sequence shown here is derived from an EMBL/GenBank/DDBJ whole genome shotgun (WGS) entry which is preliminary data.</text>
</comment>